<feature type="compositionally biased region" description="Acidic residues" evidence="1">
    <location>
        <begin position="203"/>
        <end position="219"/>
    </location>
</feature>
<organism evidence="2">
    <name type="scientific">viral metagenome</name>
    <dbReference type="NCBI Taxonomy" id="1070528"/>
    <lineage>
        <taxon>unclassified sequences</taxon>
        <taxon>metagenomes</taxon>
        <taxon>organismal metagenomes</taxon>
    </lineage>
</organism>
<reference evidence="2" key="1">
    <citation type="submission" date="2020-03" db="EMBL/GenBank/DDBJ databases">
        <title>The deep terrestrial virosphere.</title>
        <authorList>
            <person name="Holmfeldt K."/>
            <person name="Nilsson E."/>
            <person name="Simone D."/>
            <person name="Lopez-Fernandez M."/>
            <person name="Wu X."/>
            <person name="de Brujin I."/>
            <person name="Lundin D."/>
            <person name="Andersson A."/>
            <person name="Bertilsson S."/>
            <person name="Dopson M."/>
        </authorList>
    </citation>
    <scope>NUCLEOTIDE SEQUENCE</scope>
    <source>
        <strain evidence="2">MM415B01486</strain>
    </source>
</reference>
<gene>
    <name evidence="2" type="ORF">MM415B01486_0002</name>
</gene>
<feature type="region of interest" description="Disordered" evidence="1">
    <location>
        <begin position="161"/>
        <end position="219"/>
    </location>
</feature>
<name>A0A6M3IKQ0_9ZZZZ</name>
<feature type="compositionally biased region" description="Basic and acidic residues" evidence="1">
    <location>
        <begin position="180"/>
        <end position="194"/>
    </location>
</feature>
<proteinExistence type="predicted"/>
<evidence type="ECO:0000313" key="2">
    <source>
        <dbReference type="EMBL" id="QJA58180.1"/>
    </source>
</evidence>
<sequence>MSVFPQQPPAGYSPPLAISTTRDAGGTVLDQPELYDRITLAGVRAPGLATVSGGARAFEWESKKSPGTEGSTDVFKGRKPATAISVVLQFWEPEHHHAWRAFSRMLQDSVAGSTPTALDVEHPDLNANGIVSVSVNEIGQPEHDTGGISRVTFTLREYAPAKPKTPAGASGSKGTSGGKDGSHPDEEFGADGKDGYGLTKQDYEDEGLYFPDDDGDYDEVDHVVDDLEGYAEDAADAAVDFIDDVTGAGNGGEESDW</sequence>
<evidence type="ECO:0000256" key="1">
    <source>
        <dbReference type="SAM" id="MobiDB-lite"/>
    </source>
</evidence>
<dbReference type="AlphaFoldDB" id="A0A6M3IKQ0"/>
<dbReference type="EMBL" id="MT141312">
    <property type="protein sequence ID" value="QJA58180.1"/>
    <property type="molecule type" value="Genomic_DNA"/>
</dbReference>
<accession>A0A6M3IKQ0</accession>
<protein>
    <submittedName>
        <fullName evidence="2">Uncharacterized protein</fullName>
    </submittedName>
</protein>